<dbReference type="InterPro" id="IPR004792">
    <property type="entry name" value="BaiN-like"/>
</dbReference>
<evidence type="ECO:0000259" key="4">
    <source>
        <dbReference type="Pfam" id="PF03486"/>
    </source>
</evidence>
<dbReference type="Gene3D" id="2.40.30.10">
    <property type="entry name" value="Translation factors"/>
    <property type="match status" value="1"/>
</dbReference>
<feature type="domain" description="RsdA/BaiN/AoA(So)-like insert" evidence="5">
    <location>
        <begin position="194"/>
        <end position="348"/>
    </location>
</feature>
<dbReference type="InterPro" id="IPR023166">
    <property type="entry name" value="BaiN-like_dom_sf"/>
</dbReference>
<dbReference type="PRINTS" id="PR00411">
    <property type="entry name" value="PNDRDTASEI"/>
</dbReference>
<evidence type="ECO:0000256" key="1">
    <source>
        <dbReference type="ARBA" id="ARBA00001974"/>
    </source>
</evidence>
<dbReference type="SUPFAM" id="SSF160996">
    <property type="entry name" value="HI0933 insert domain-like"/>
    <property type="match status" value="1"/>
</dbReference>
<keyword evidence="2" id="KW-0285">Flavoprotein</keyword>
<sequence>MHIAIIGGGAAGLMAAVAASETGDADITVIERNVAPGRKILLTGGGRCNLTTGLSDVREILSRYPRGGRFLSSAMRRFPPAAVRDWFEGHGVPLKTEADNRVFPRSNDGHDVVGVFERLLVPPRARLMTGTSVSGVSRQSDGQFAILLSRRVHPLLVDRLIIATGGQAYRQTGSTGDGYAFASALGHTVTKLAPSLSGLTIAERWPAELSGLSFTRVRLTADRDRRLSWLGPLVFTHQGLSGPVAFALSALVAHHHFDSIQPLALNVDLFPDLSREELTGRLTDLLAKNARHSFRNVLSELVPKRLAAAACECLKLDPNRKAAEASRRELRQTADWLKSIPLHLTGRRAGEEFVTAGGVELSEVNPSTMESKVCPGLFLAGEVLDIDGLTGGFNLQAAWCTGRLAGENAARR</sequence>
<dbReference type="InterPro" id="IPR036188">
    <property type="entry name" value="FAD/NAD-bd_sf"/>
</dbReference>
<comment type="cofactor">
    <cofactor evidence="1">
        <name>FAD</name>
        <dbReference type="ChEBI" id="CHEBI:57692"/>
    </cofactor>
</comment>
<comment type="caution">
    <text evidence="6">The sequence shown here is derived from an EMBL/GenBank/DDBJ whole genome shotgun (WGS) entry which is preliminary data.</text>
</comment>
<dbReference type="InterPro" id="IPR057661">
    <property type="entry name" value="RsdA/BaiN/AoA(So)_Rossmann"/>
</dbReference>
<dbReference type="PRINTS" id="PR00368">
    <property type="entry name" value="FADPNR"/>
</dbReference>
<dbReference type="Pfam" id="PF03486">
    <property type="entry name" value="HI0933_like"/>
    <property type="match status" value="1"/>
</dbReference>
<protein>
    <submittedName>
        <fullName evidence="6">Aminoacetone oxidase family FAD-binding enzyme</fullName>
    </submittedName>
</protein>
<dbReference type="Pfam" id="PF22780">
    <property type="entry name" value="HI0933_like_1st"/>
    <property type="match status" value="1"/>
</dbReference>
<dbReference type="PANTHER" id="PTHR42887:SF2">
    <property type="entry name" value="OS12G0638800 PROTEIN"/>
    <property type="match status" value="1"/>
</dbReference>
<gene>
    <name evidence="6" type="ORF">COY93_02635</name>
</gene>
<evidence type="ECO:0000256" key="3">
    <source>
        <dbReference type="ARBA" id="ARBA00022827"/>
    </source>
</evidence>
<accession>A0A2M7QBB1</accession>
<keyword evidence="3" id="KW-0274">FAD</keyword>
<reference evidence="7" key="1">
    <citation type="submission" date="2017-09" db="EMBL/GenBank/DDBJ databases">
        <title>Depth-based differentiation of microbial function through sediment-hosted aquifers and enrichment of novel symbionts in the deep terrestrial subsurface.</title>
        <authorList>
            <person name="Probst A.J."/>
            <person name="Ladd B."/>
            <person name="Jarett J.K."/>
            <person name="Geller-Mcgrath D.E."/>
            <person name="Sieber C.M.K."/>
            <person name="Emerson J.B."/>
            <person name="Anantharaman K."/>
            <person name="Thomas B.C."/>
            <person name="Malmstrom R."/>
            <person name="Stieglmeier M."/>
            <person name="Klingl A."/>
            <person name="Woyke T."/>
            <person name="Ryan C.M."/>
            <person name="Banfield J.F."/>
        </authorList>
    </citation>
    <scope>NUCLEOTIDE SEQUENCE [LARGE SCALE GENOMIC DNA]</scope>
</reference>
<evidence type="ECO:0000313" key="6">
    <source>
        <dbReference type="EMBL" id="PIY62671.1"/>
    </source>
</evidence>
<dbReference type="Proteomes" id="UP000230973">
    <property type="component" value="Unassembled WGS sequence"/>
</dbReference>
<evidence type="ECO:0000256" key="2">
    <source>
        <dbReference type="ARBA" id="ARBA00022630"/>
    </source>
</evidence>
<dbReference type="PANTHER" id="PTHR42887">
    <property type="entry name" value="OS12G0638800 PROTEIN"/>
    <property type="match status" value="1"/>
</dbReference>
<dbReference type="SUPFAM" id="SSF51905">
    <property type="entry name" value="FAD/NAD(P)-binding domain"/>
    <property type="match status" value="1"/>
</dbReference>
<dbReference type="AlphaFoldDB" id="A0A2M7QBB1"/>
<proteinExistence type="predicted"/>
<organism evidence="6 7">
    <name type="scientific">Candidatus Uhrbacteria bacterium CG_4_10_14_0_8_um_filter_58_22</name>
    <dbReference type="NCBI Taxonomy" id="1975029"/>
    <lineage>
        <taxon>Bacteria</taxon>
        <taxon>Candidatus Uhriibacteriota</taxon>
    </lineage>
</organism>
<name>A0A2M7QBB1_9BACT</name>
<evidence type="ECO:0000259" key="5">
    <source>
        <dbReference type="Pfam" id="PF22780"/>
    </source>
</evidence>
<feature type="domain" description="RsdA/BaiN/AoA(So)-like Rossmann fold-like" evidence="4">
    <location>
        <begin position="2"/>
        <end position="407"/>
    </location>
</feature>
<dbReference type="InterPro" id="IPR055178">
    <property type="entry name" value="RsdA/BaiN/AoA(So)-like_dom"/>
</dbReference>
<dbReference type="EMBL" id="PFLC01000033">
    <property type="protein sequence ID" value="PIY62671.1"/>
    <property type="molecule type" value="Genomic_DNA"/>
</dbReference>
<dbReference type="NCBIfam" id="TIGR00275">
    <property type="entry name" value="aminoacetone oxidase family FAD-binding enzyme"/>
    <property type="match status" value="1"/>
</dbReference>
<dbReference type="Gene3D" id="1.10.8.260">
    <property type="entry name" value="HI0933 insert domain-like"/>
    <property type="match status" value="1"/>
</dbReference>
<dbReference type="Gene3D" id="3.50.50.60">
    <property type="entry name" value="FAD/NAD(P)-binding domain"/>
    <property type="match status" value="1"/>
</dbReference>
<evidence type="ECO:0000313" key="7">
    <source>
        <dbReference type="Proteomes" id="UP000230973"/>
    </source>
</evidence>